<feature type="region of interest" description="Disordered" evidence="3">
    <location>
        <begin position="29"/>
        <end position="54"/>
    </location>
</feature>
<dbReference type="AlphaFoldDB" id="W4LEH4"/>
<organism evidence="5 6">
    <name type="scientific">Candidatus Entotheonella gemina</name>
    <dbReference type="NCBI Taxonomy" id="1429439"/>
    <lineage>
        <taxon>Bacteria</taxon>
        <taxon>Pseudomonadati</taxon>
        <taxon>Nitrospinota/Tectimicrobiota group</taxon>
        <taxon>Candidatus Tectimicrobiota</taxon>
        <taxon>Candidatus Entotheonellia</taxon>
        <taxon>Candidatus Entotheonellales</taxon>
        <taxon>Candidatus Entotheonellaceae</taxon>
        <taxon>Candidatus Entotheonella</taxon>
    </lineage>
</organism>
<feature type="non-terminal residue" evidence="5">
    <location>
        <position position="157"/>
    </location>
</feature>
<evidence type="ECO:0000313" key="6">
    <source>
        <dbReference type="Proteomes" id="UP000019140"/>
    </source>
</evidence>
<protein>
    <recommendedName>
        <fullName evidence="4">Alpha/beta hydrolase fold-3 domain-containing protein</fullName>
    </recommendedName>
</protein>
<feature type="domain" description="Alpha/beta hydrolase fold-3" evidence="4">
    <location>
        <begin position="76"/>
        <end position="157"/>
    </location>
</feature>
<dbReference type="HOGENOM" id="CLU_110124_1_0_7"/>
<sequence length="157" mass="16134">MPLDPQAQSVLDVVAALNLPPNHTVSPAEARANAKMRPQAEGPEVAKVEDRTIPGPGPEIPVRVYTPAGPGPFPILVWFHGGGWVVGDLDSADGTARQLTVGANCVTVSVDYRLAPETKFPGASDDCYAATVWAAQHAGELNGDASRLAVGGDSAGG</sequence>
<name>W4LEH4_9BACT</name>
<dbReference type="Pfam" id="PF07859">
    <property type="entry name" value="Abhydrolase_3"/>
    <property type="match status" value="1"/>
</dbReference>
<dbReference type="InterPro" id="IPR002168">
    <property type="entry name" value="Lipase_GDXG_HIS_AS"/>
</dbReference>
<dbReference type="PROSITE" id="PS01173">
    <property type="entry name" value="LIPASE_GDXG_HIS"/>
    <property type="match status" value="1"/>
</dbReference>
<dbReference type="SUPFAM" id="SSF53474">
    <property type="entry name" value="alpha/beta-Hydrolases"/>
    <property type="match status" value="1"/>
</dbReference>
<dbReference type="PANTHER" id="PTHR48081:SF8">
    <property type="entry name" value="ALPHA_BETA HYDROLASE FOLD-3 DOMAIN-CONTAINING PROTEIN-RELATED"/>
    <property type="match status" value="1"/>
</dbReference>
<keyword evidence="2" id="KW-0378">Hydrolase</keyword>
<dbReference type="Proteomes" id="UP000019140">
    <property type="component" value="Unassembled WGS sequence"/>
</dbReference>
<dbReference type="EMBL" id="AZHX01002190">
    <property type="protein sequence ID" value="ETW96377.1"/>
    <property type="molecule type" value="Genomic_DNA"/>
</dbReference>
<dbReference type="InterPro" id="IPR013094">
    <property type="entry name" value="AB_hydrolase_3"/>
</dbReference>
<dbReference type="GO" id="GO:0016787">
    <property type="term" value="F:hydrolase activity"/>
    <property type="evidence" value="ECO:0007669"/>
    <property type="project" value="UniProtKB-KW"/>
</dbReference>
<accession>W4LEH4</accession>
<evidence type="ECO:0000256" key="1">
    <source>
        <dbReference type="ARBA" id="ARBA00010515"/>
    </source>
</evidence>
<dbReference type="InterPro" id="IPR029058">
    <property type="entry name" value="AB_hydrolase_fold"/>
</dbReference>
<dbReference type="Gene3D" id="3.40.50.1820">
    <property type="entry name" value="alpha/beta hydrolase"/>
    <property type="match status" value="1"/>
</dbReference>
<keyword evidence="6" id="KW-1185">Reference proteome</keyword>
<dbReference type="PANTHER" id="PTHR48081">
    <property type="entry name" value="AB HYDROLASE SUPERFAMILY PROTEIN C4A8.06C"/>
    <property type="match status" value="1"/>
</dbReference>
<comment type="similarity">
    <text evidence="1">Belongs to the 'GDXG' lipolytic enzyme family.</text>
</comment>
<gene>
    <name evidence="5" type="ORF">ETSY2_46520</name>
</gene>
<evidence type="ECO:0000259" key="4">
    <source>
        <dbReference type="Pfam" id="PF07859"/>
    </source>
</evidence>
<reference evidence="5 6" key="1">
    <citation type="journal article" date="2014" name="Nature">
        <title>An environmental bacterial taxon with a large and distinct metabolic repertoire.</title>
        <authorList>
            <person name="Wilson M.C."/>
            <person name="Mori T."/>
            <person name="Ruckert C."/>
            <person name="Uria A.R."/>
            <person name="Helf M.J."/>
            <person name="Takada K."/>
            <person name="Gernert C."/>
            <person name="Steffens U.A."/>
            <person name="Heycke N."/>
            <person name="Schmitt S."/>
            <person name="Rinke C."/>
            <person name="Helfrich E.J."/>
            <person name="Brachmann A.O."/>
            <person name="Gurgui C."/>
            <person name="Wakimoto T."/>
            <person name="Kracht M."/>
            <person name="Crusemann M."/>
            <person name="Hentschel U."/>
            <person name="Abe I."/>
            <person name="Matsunaga S."/>
            <person name="Kalinowski J."/>
            <person name="Takeyama H."/>
            <person name="Piel J."/>
        </authorList>
    </citation>
    <scope>NUCLEOTIDE SEQUENCE [LARGE SCALE GENOMIC DNA]</scope>
    <source>
        <strain evidence="6">TSY2</strain>
    </source>
</reference>
<evidence type="ECO:0000256" key="2">
    <source>
        <dbReference type="ARBA" id="ARBA00022801"/>
    </source>
</evidence>
<proteinExistence type="inferred from homology"/>
<evidence type="ECO:0000256" key="3">
    <source>
        <dbReference type="SAM" id="MobiDB-lite"/>
    </source>
</evidence>
<evidence type="ECO:0000313" key="5">
    <source>
        <dbReference type="EMBL" id="ETW96377.1"/>
    </source>
</evidence>
<comment type="caution">
    <text evidence="5">The sequence shown here is derived from an EMBL/GenBank/DDBJ whole genome shotgun (WGS) entry which is preliminary data.</text>
</comment>
<dbReference type="InterPro" id="IPR050300">
    <property type="entry name" value="GDXG_lipolytic_enzyme"/>
</dbReference>